<protein>
    <submittedName>
        <fullName evidence="2">Sphingosine kinase 2</fullName>
    </submittedName>
</protein>
<dbReference type="GO" id="GO:0001727">
    <property type="term" value="F:lipid kinase activity"/>
    <property type="evidence" value="ECO:0007669"/>
    <property type="project" value="UniProtKB-ARBA"/>
</dbReference>
<dbReference type="InterPro" id="IPR001206">
    <property type="entry name" value="Diacylglycerol_kinase_cat_dom"/>
</dbReference>
<dbReference type="PROSITE" id="PS50146">
    <property type="entry name" value="DAGK"/>
    <property type="match status" value="1"/>
</dbReference>
<sequence>MTHFWNPKSVVAWKIEPSDENNEQAGEGPAVDGESVPRGVIDGLVLPKAIRVYADMGTSGRIYRLFIPGMDLIHDFFNGALFAYRSKPSAGKGSLSGSSFTVTIDSDKLVVRPQGSTTITTDVLQFEDVIAVNHGDLTMHITVLEAKPKSCMSRAGRRRRDIYLRREEPSNILDLASTAFLHHALGDLDEMVNSAECPTRTRMLVLVNPASGKGQAEKLYREYAAPLFKLASDRFIVETVMTVSSQHIRHLGMDNADKYDAFVTCGGDGGIYQLPDWQYLFKHLKLGMLPGGSGNGLSTSAVYASEKDFYGDIEGFVGDFNAAMRLILRGKTTPLDGAIIKSGGSAGGESCIGFLNGTWGFFSDVDIESEKYRFIGEARFTLYGLWRILRLRHYQGRISYILSSDMKGREALKELPLDDSPLWTTEEGDFAGVWLNNLSHSAPNLLIAPDQRLNDGQWSLRCPKREDFTFSKFAKSSASVSTGKNTDMAPSWVEKCVVAWKIEPADDEVMERGVGFCIDGEIIPRGEVAAYVSPGLLHVYAEP</sequence>
<organism evidence="2 3">
    <name type="scientific">Perkinsus chesapeaki</name>
    <name type="common">Clam parasite</name>
    <name type="synonym">Perkinsus andrewsi</name>
    <dbReference type="NCBI Taxonomy" id="330153"/>
    <lineage>
        <taxon>Eukaryota</taxon>
        <taxon>Sar</taxon>
        <taxon>Alveolata</taxon>
        <taxon>Perkinsozoa</taxon>
        <taxon>Perkinsea</taxon>
        <taxon>Perkinsida</taxon>
        <taxon>Perkinsidae</taxon>
        <taxon>Perkinsus</taxon>
    </lineage>
</organism>
<dbReference type="Pfam" id="PF00781">
    <property type="entry name" value="DAGK_cat"/>
    <property type="match status" value="1"/>
</dbReference>
<feature type="domain" description="DAGKc" evidence="1">
    <location>
        <begin position="198"/>
        <end position="344"/>
    </location>
</feature>
<dbReference type="Gene3D" id="2.60.200.40">
    <property type="match status" value="1"/>
</dbReference>
<dbReference type="GO" id="GO:0016020">
    <property type="term" value="C:membrane"/>
    <property type="evidence" value="ECO:0007669"/>
    <property type="project" value="TreeGrafter"/>
</dbReference>
<keyword evidence="3" id="KW-1185">Reference proteome</keyword>
<dbReference type="OrthoDB" id="3853857at2759"/>
<reference evidence="2 3" key="1">
    <citation type="submission" date="2020-04" db="EMBL/GenBank/DDBJ databases">
        <title>Perkinsus chesapeaki whole genome sequence.</title>
        <authorList>
            <person name="Bogema D.R."/>
        </authorList>
    </citation>
    <scope>NUCLEOTIDE SEQUENCE [LARGE SCALE GENOMIC DNA]</scope>
    <source>
        <strain evidence="2">ATCC PRA-425</strain>
    </source>
</reference>
<gene>
    <name evidence="2" type="primary">SPHK2_1</name>
    <name evidence="2" type="ORF">FOL47_002128</name>
</gene>
<evidence type="ECO:0000313" key="3">
    <source>
        <dbReference type="Proteomes" id="UP000591131"/>
    </source>
</evidence>
<dbReference type="InterPro" id="IPR050187">
    <property type="entry name" value="Lipid_Phosphate_FormReg"/>
</dbReference>
<dbReference type="GO" id="GO:0046512">
    <property type="term" value="P:sphingosine biosynthetic process"/>
    <property type="evidence" value="ECO:0007669"/>
    <property type="project" value="TreeGrafter"/>
</dbReference>
<dbReference type="AlphaFoldDB" id="A0A7J6MFL6"/>
<dbReference type="InterPro" id="IPR017438">
    <property type="entry name" value="ATP-NAD_kinase_N"/>
</dbReference>
<keyword evidence="2" id="KW-0418">Kinase</keyword>
<proteinExistence type="predicted"/>
<dbReference type="EMBL" id="JAAPAO010000156">
    <property type="protein sequence ID" value="KAF4670196.1"/>
    <property type="molecule type" value="Genomic_DNA"/>
</dbReference>
<evidence type="ECO:0000313" key="2">
    <source>
        <dbReference type="EMBL" id="KAF4670196.1"/>
    </source>
</evidence>
<evidence type="ECO:0000259" key="1">
    <source>
        <dbReference type="PROSITE" id="PS50146"/>
    </source>
</evidence>
<dbReference type="SUPFAM" id="SSF111331">
    <property type="entry name" value="NAD kinase/diacylglycerol kinase-like"/>
    <property type="match status" value="1"/>
</dbReference>
<dbReference type="PANTHER" id="PTHR12358:SF31">
    <property type="entry name" value="ACYLGLYCEROL KINASE, MITOCHONDRIAL"/>
    <property type="match status" value="1"/>
</dbReference>
<dbReference type="InterPro" id="IPR016064">
    <property type="entry name" value="NAD/diacylglycerol_kinase_sf"/>
</dbReference>
<comment type="caution">
    <text evidence="2">The sequence shown here is derived from an EMBL/GenBank/DDBJ whole genome shotgun (WGS) entry which is preliminary data.</text>
</comment>
<accession>A0A7J6MFL6</accession>
<dbReference type="Proteomes" id="UP000591131">
    <property type="component" value="Unassembled WGS sequence"/>
</dbReference>
<dbReference type="GO" id="GO:0016773">
    <property type="term" value="F:phosphotransferase activity, alcohol group as acceptor"/>
    <property type="evidence" value="ECO:0007669"/>
    <property type="project" value="UniProtKB-ARBA"/>
</dbReference>
<dbReference type="GO" id="GO:0005737">
    <property type="term" value="C:cytoplasm"/>
    <property type="evidence" value="ECO:0007669"/>
    <property type="project" value="TreeGrafter"/>
</dbReference>
<keyword evidence="2" id="KW-0808">Transferase</keyword>
<dbReference type="SMART" id="SM00046">
    <property type="entry name" value="DAGKc"/>
    <property type="match status" value="1"/>
</dbReference>
<dbReference type="Gene3D" id="3.40.50.10330">
    <property type="entry name" value="Probable inorganic polyphosphate/atp-NAD kinase, domain 1"/>
    <property type="match status" value="1"/>
</dbReference>
<name>A0A7J6MFL6_PERCH</name>
<dbReference type="PANTHER" id="PTHR12358">
    <property type="entry name" value="SPHINGOSINE KINASE"/>
    <property type="match status" value="1"/>
</dbReference>